<gene>
    <name evidence="2" type="ORF">TeGR_g9334</name>
</gene>
<sequence>MSIAETTKKRDIIRMLGTIVGSVAVMSVYGVGFTALVIADMIKRRATVYYGDRAEFEPSVYGPGSGLENVTCAPQWPPSAEEYYTDAKALSFALHRSPFFHYMLCTWCSFFLCWMGFFQPAGRSARITAGLVGCITLLAGLYFGNVYTTYETIWANDGNRESQKANDMWNTMYIIIFPLLLALFACQICASPAKRKGKLMCRYVLFFMIEFVLDRLYSGDYPVLNYADFFDESTTLFEKLLIRVVMHTVVTKMKIENVWQFTRVAVKDHGLPQNCGSIYVAYYMAQMSFYGRLMSGSATSVSDCLMYEVAATLSELLVSLDLLKGITPGAAVWAKVRCLMCRKAAPKAPSAVVPVAGATDEAGEGSDSEAVVEAARLKFCADLLITLSLTEAYSLIVVGAYIWLVNANPTGSPGAGAIGSGVMLLNIAIQLVGELGVTDFLVAYMSSHSKSSKINLVREFAESSTPIYLTTLAVISLTPGFLLGYASTNMCFTSRLENEDDWALTSCPMEYFEPISDMLRVDPKYL</sequence>
<evidence type="ECO:0000313" key="2">
    <source>
        <dbReference type="EMBL" id="GMI21729.1"/>
    </source>
</evidence>
<keyword evidence="1" id="KW-0472">Membrane</keyword>
<accession>A0ABQ6M8K9</accession>
<protein>
    <submittedName>
        <fullName evidence="2">Uncharacterized protein</fullName>
    </submittedName>
</protein>
<comment type="caution">
    <text evidence="2">The sequence shown here is derived from an EMBL/GenBank/DDBJ whole genome shotgun (WGS) entry which is preliminary data.</text>
</comment>
<name>A0ABQ6M8K9_9STRA</name>
<feature type="transmembrane region" description="Helical" evidence="1">
    <location>
        <begin position="99"/>
        <end position="117"/>
    </location>
</feature>
<feature type="transmembrane region" description="Helical" evidence="1">
    <location>
        <begin position="383"/>
        <end position="404"/>
    </location>
</feature>
<organism evidence="2 3">
    <name type="scientific">Tetraparma gracilis</name>
    <dbReference type="NCBI Taxonomy" id="2962635"/>
    <lineage>
        <taxon>Eukaryota</taxon>
        <taxon>Sar</taxon>
        <taxon>Stramenopiles</taxon>
        <taxon>Ochrophyta</taxon>
        <taxon>Bolidophyceae</taxon>
        <taxon>Parmales</taxon>
        <taxon>Triparmaceae</taxon>
        <taxon>Tetraparma</taxon>
    </lineage>
</organism>
<dbReference type="Proteomes" id="UP001165060">
    <property type="component" value="Unassembled WGS sequence"/>
</dbReference>
<feature type="transmembrane region" description="Helical" evidence="1">
    <location>
        <begin position="170"/>
        <end position="190"/>
    </location>
</feature>
<keyword evidence="1" id="KW-0812">Transmembrane</keyword>
<feature type="transmembrane region" description="Helical" evidence="1">
    <location>
        <begin position="12"/>
        <end position="39"/>
    </location>
</feature>
<dbReference type="EMBL" id="BRYB01000057">
    <property type="protein sequence ID" value="GMI21729.1"/>
    <property type="molecule type" value="Genomic_DNA"/>
</dbReference>
<keyword evidence="1" id="KW-1133">Transmembrane helix</keyword>
<keyword evidence="3" id="KW-1185">Reference proteome</keyword>
<reference evidence="2 3" key="1">
    <citation type="journal article" date="2023" name="Commun. Biol.">
        <title>Genome analysis of Parmales, the sister group of diatoms, reveals the evolutionary specialization of diatoms from phago-mixotrophs to photoautotrophs.</title>
        <authorList>
            <person name="Ban H."/>
            <person name="Sato S."/>
            <person name="Yoshikawa S."/>
            <person name="Yamada K."/>
            <person name="Nakamura Y."/>
            <person name="Ichinomiya M."/>
            <person name="Sato N."/>
            <person name="Blanc-Mathieu R."/>
            <person name="Endo H."/>
            <person name="Kuwata A."/>
            <person name="Ogata H."/>
        </authorList>
    </citation>
    <scope>NUCLEOTIDE SEQUENCE [LARGE SCALE GENOMIC DNA]</scope>
</reference>
<proteinExistence type="predicted"/>
<feature type="transmembrane region" description="Helical" evidence="1">
    <location>
        <begin position="129"/>
        <end position="150"/>
    </location>
</feature>
<evidence type="ECO:0000256" key="1">
    <source>
        <dbReference type="SAM" id="Phobius"/>
    </source>
</evidence>
<evidence type="ECO:0000313" key="3">
    <source>
        <dbReference type="Proteomes" id="UP001165060"/>
    </source>
</evidence>
<feature type="transmembrane region" description="Helical" evidence="1">
    <location>
        <begin position="467"/>
        <end position="486"/>
    </location>
</feature>